<accession>R4G267</accession>
<dbReference type="Proteomes" id="UP000013057">
    <property type="component" value="Unassembled WGS sequence"/>
</dbReference>
<proteinExistence type="predicted"/>
<dbReference type="AlphaFoldDB" id="R4G267"/>
<evidence type="ECO:0000313" key="1">
    <source>
        <dbReference type="EMBL" id="GAC92199.1"/>
    </source>
</evidence>
<organism evidence="1 2">
    <name type="scientific">Anoxybacillus flavithermus NBRC 109594</name>
    <dbReference type="NCBI Taxonomy" id="1315967"/>
    <lineage>
        <taxon>Bacteria</taxon>
        <taxon>Bacillati</taxon>
        <taxon>Bacillota</taxon>
        <taxon>Bacilli</taxon>
        <taxon>Bacillales</taxon>
        <taxon>Anoxybacillaceae</taxon>
        <taxon>Anoxybacillus</taxon>
    </lineage>
</organism>
<sequence length="68" mass="8025">MIIRFLQNFYKYLYIYHEQSKAPVRNKKRHASRIEEVKHTDVFLAQLASMLTLSFSPCGHVENAKAKQ</sequence>
<protein>
    <submittedName>
        <fullName evidence="1">Uncharacterized protein</fullName>
    </submittedName>
</protein>
<gene>
    <name evidence="1" type="ORF">KN10_2635</name>
</gene>
<comment type="caution">
    <text evidence="1">The sequence shown here is derived from an EMBL/GenBank/DDBJ whole genome shotgun (WGS) entry which is preliminary data.</text>
</comment>
<evidence type="ECO:0000313" key="2">
    <source>
        <dbReference type="Proteomes" id="UP000013057"/>
    </source>
</evidence>
<dbReference type="EMBL" id="BARH01000030">
    <property type="protein sequence ID" value="GAC92199.1"/>
    <property type="molecule type" value="Genomic_DNA"/>
</dbReference>
<name>R4G267_9BACL</name>
<reference evidence="2" key="1">
    <citation type="journal article" date="2013" name="Genome">
        <title>Draft Genome Sequence of a Thermophilic Member of the Bacillaceae, Anoxybacillus flavithermus Strain Kn10, Isolated from the Kan-nawa Hot Spring in Japan.</title>
        <authorList>
            <person name="Matsutani M."/>
            <person name="Shirakihara Y."/>
            <person name="Imada K."/>
            <person name="Yakushi T."/>
            <person name="Matsushita K."/>
        </authorList>
    </citation>
    <scope>NUCLEOTIDE SEQUENCE [LARGE SCALE GENOMIC DNA]</scope>
    <source>
        <strain evidence="2">NBRC 109594</strain>
    </source>
</reference>